<organism evidence="1">
    <name type="scientific">Siphoviridae sp. ctxzZ3</name>
    <dbReference type="NCBI Taxonomy" id="2826523"/>
    <lineage>
        <taxon>Viruses</taxon>
        <taxon>Duplodnaviria</taxon>
        <taxon>Heunggongvirae</taxon>
        <taxon>Uroviricota</taxon>
        <taxon>Caudoviricetes</taxon>
    </lineage>
</organism>
<evidence type="ECO:0000313" key="1">
    <source>
        <dbReference type="EMBL" id="DAD92924.1"/>
    </source>
</evidence>
<accession>A0A8S5NET4</accession>
<name>A0A8S5NET4_9CAUD</name>
<reference evidence="1" key="1">
    <citation type="journal article" date="2021" name="Proc. Natl. Acad. Sci. U.S.A.">
        <title>A Catalog of Tens of Thousands of Viruses from Human Metagenomes Reveals Hidden Associations with Chronic Diseases.</title>
        <authorList>
            <person name="Tisza M.J."/>
            <person name="Buck C.B."/>
        </authorList>
    </citation>
    <scope>NUCLEOTIDE SEQUENCE</scope>
    <source>
        <strain evidence="1">CtxzZ3</strain>
    </source>
</reference>
<proteinExistence type="predicted"/>
<sequence>MITIEELKNYRYLQMQAQAIQEQIRQMYFPISSPPIGHIGTKSNIPGDPTRQAFYRIEKLNQELQEKVEEIAVQMKRILDWVDTIDNPEIQIIVRWHFMNGLSWKDTARKIYSTSDSDSCRVKFYRYFNQKCKSVR</sequence>
<dbReference type="EMBL" id="BK015148">
    <property type="protein sequence ID" value="DAD92924.1"/>
    <property type="molecule type" value="Genomic_DNA"/>
</dbReference>
<protein>
    <submittedName>
        <fullName evidence="1">Uncharacterized protein</fullName>
    </submittedName>
</protein>